<dbReference type="Proteomes" id="UP000563349">
    <property type="component" value="Unassembled WGS sequence"/>
</dbReference>
<evidence type="ECO:0000259" key="4">
    <source>
        <dbReference type="Pfam" id="PF00005"/>
    </source>
</evidence>
<comment type="caution">
    <text evidence="5">The sequence shown here is derived from an EMBL/GenBank/DDBJ whole genome shotgun (WGS) entry which is preliminary data.</text>
</comment>
<dbReference type="InterPro" id="IPR027417">
    <property type="entry name" value="P-loop_NTPase"/>
</dbReference>
<keyword evidence="1" id="KW-0813">Transport</keyword>
<keyword evidence="2" id="KW-0547">Nucleotide-binding</keyword>
<evidence type="ECO:0000256" key="1">
    <source>
        <dbReference type="ARBA" id="ARBA00022448"/>
    </source>
</evidence>
<evidence type="ECO:0000313" key="5">
    <source>
        <dbReference type="EMBL" id="NYS49306.1"/>
    </source>
</evidence>
<protein>
    <submittedName>
        <fullName evidence="5">ATP-binding cassette domain-containing protein</fullName>
    </submittedName>
</protein>
<keyword evidence="3 5" id="KW-0067">ATP-binding</keyword>
<evidence type="ECO:0000313" key="6">
    <source>
        <dbReference type="Proteomes" id="UP000563349"/>
    </source>
</evidence>
<proteinExistence type="predicted"/>
<feature type="domain" description="ABC transporter" evidence="4">
    <location>
        <begin position="22"/>
        <end position="94"/>
    </location>
</feature>
<dbReference type="PANTHER" id="PTHR42711:SF13">
    <property type="entry name" value="ABC TRANSPORTER, ATP-BINDING PROTEIN"/>
    <property type="match status" value="1"/>
</dbReference>
<organism evidence="5 6">
    <name type="scientific">Streptococcus danieliae</name>
    <dbReference type="NCBI Taxonomy" id="747656"/>
    <lineage>
        <taxon>Bacteria</taxon>
        <taxon>Bacillati</taxon>
        <taxon>Bacillota</taxon>
        <taxon>Bacilli</taxon>
        <taxon>Lactobacillales</taxon>
        <taxon>Streptococcaceae</taxon>
        <taxon>Streptococcus</taxon>
    </lineage>
</organism>
<dbReference type="Pfam" id="PF00005">
    <property type="entry name" value="ABC_tran"/>
    <property type="match status" value="1"/>
</dbReference>
<evidence type="ECO:0000256" key="3">
    <source>
        <dbReference type="ARBA" id="ARBA00022840"/>
    </source>
</evidence>
<accession>A0A7Z0LDI3</accession>
<keyword evidence="6" id="KW-1185">Reference proteome</keyword>
<dbReference type="PANTHER" id="PTHR42711">
    <property type="entry name" value="ABC TRANSPORTER ATP-BINDING PROTEIN"/>
    <property type="match status" value="1"/>
</dbReference>
<reference evidence="5 6" key="1">
    <citation type="submission" date="2020-07" db="EMBL/GenBank/DDBJ databases">
        <title>MOT database genomes.</title>
        <authorList>
            <person name="Joseph S."/>
            <person name="Aduse-Opoku J."/>
            <person name="Hashim A."/>
            <person name="Wade W."/>
            <person name="Curtis M."/>
        </authorList>
    </citation>
    <scope>NUCLEOTIDE SEQUENCE [LARGE SCALE GENOMIC DNA]</scope>
    <source>
        <strain evidence="5 6">CCW311</strain>
    </source>
</reference>
<name>A0A7Z0LDI3_9STRE</name>
<dbReference type="GO" id="GO:0005524">
    <property type="term" value="F:ATP binding"/>
    <property type="evidence" value="ECO:0007669"/>
    <property type="project" value="UniProtKB-KW"/>
</dbReference>
<dbReference type="SUPFAM" id="SSF52540">
    <property type="entry name" value="P-loop containing nucleoside triphosphate hydrolases"/>
    <property type="match status" value="1"/>
</dbReference>
<dbReference type="EMBL" id="JACBYG010000049">
    <property type="protein sequence ID" value="NYS49306.1"/>
    <property type="molecule type" value="Genomic_DNA"/>
</dbReference>
<dbReference type="AlphaFoldDB" id="A0A7Z0LDI3"/>
<sequence length="109" mass="11680">MGVGRAIEVRHIRKKFGTFTALDDISFAIESGEIFGFLGPSGSGKTTMINILTGQLSSDGGQATILEKNSGELSADDLEQIGLVGDTSGFYEKMTLYPKLFIPQTTLCK</sequence>
<dbReference type="Gene3D" id="3.40.50.300">
    <property type="entry name" value="P-loop containing nucleotide triphosphate hydrolases"/>
    <property type="match status" value="1"/>
</dbReference>
<dbReference type="InterPro" id="IPR050763">
    <property type="entry name" value="ABC_transporter_ATP-binding"/>
</dbReference>
<evidence type="ECO:0000256" key="2">
    <source>
        <dbReference type="ARBA" id="ARBA00022741"/>
    </source>
</evidence>
<gene>
    <name evidence="5" type="ORF">HZY93_04870</name>
</gene>
<dbReference type="InterPro" id="IPR003439">
    <property type="entry name" value="ABC_transporter-like_ATP-bd"/>
</dbReference>
<dbReference type="GO" id="GO:0016887">
    <property type="term" value="F:ATP hydrolysis activity"/>
    <property type="evidence" value="ECO:0007669"/>
    <property type="project" value="InterPro"/>
</dbReference>